<keyword evidence="3 7" id="KW-0812">Transmembrane</keyword>
<feature type="domain" description="SpoVT-AbrB" evidence="8">
    <location>
        <begin position="220"/>
        <end position="266"/>
    </location>
</feature>
<comment type="similarity">
    <text evidence="2">Belongs to the TerC family.</text>
</comment>
<feature type="transmembrane region" description="Helical" evidence="7">
    <location>
        <begin position="110"/>
        <end position="128"/>
    </location>
</feature>
<organism evidence="9 10">
    <name type="scientific">Paenibacillus alba</name>
    <dbReference type="NCBI Taxonomy" id="1197127"/>
    <lineage>
        <taxon>Bacteria</taxon>
        <taxon>Bacillati</taxon>
        <taxon>Bacillota</taxon>
        <taxon>Bacilli</taxon>
        <taxon>Bacillales</taxon>
        <taxon>Paenibacillaceae</taxon>
        <taxon>Paenibacillus</taxon>
    </lineage>
</organism>
<evidence type="ECO:0000313" key="10">
    <source>
        <dbReference type="Proteomes" id="UP001338137"/>
    </source>
</evidence>
<dbReference type="PROSITE" id="PS51740">
    <property type="entry name" value="SPOVT_ABRB"/>
    <property type="match status" value="1"/>
</dbReference>
<feature type="transmembrane region" description="Helical" evidence="7">
    <location>
        <begin position="6"/>
        <end position="33"/>
    </location>
</feature>
<dbReference type="Proteomes" id="UP001338137">
    <property type="component" value="Unassembled WGS sequence"/>
</dbReference>
<dbReference type="PANTHER" id="PTHR30238:SF4">
    <property type="entry name" value="SLL1022 PROTEIN"/>
    <property type="match status" value="1"/>
</dbReference>
<evidence type="ECO:0000256" key="1">
    <source>
        <dbReference type="ARBA" id="ARBA00004141"/>
    </source>
</evidence>
<name>A0ABU6G7T9_9BACL</name>
<reference evidence="9 10" key="1">
    <citation type="submission" date="2023-03" db="EMBL/GenBank/DDBJ databases">
        <title>Bacillus Genome Sequencing.</title>
        <authorList>
            <person name="Dunlap C."/>
        </authorList>
    </citation>
    <scope>NUCLEOTIDE SEQUENCE [LARGE SCALE GENOMIC DNA]</scope>
    <source>
        <strain evidence="9 10">BD-533</strain>
    </source>
</reference>
<proteinExistence type="inferred from homology"/>
<evidence type="ECO:0000313" key="9">
    <source>
        <dbReference type="EMBL" id="MEC0230237.1"/>
    </source>
</evidence>
<dbReference type="InterPro" id="IPR007159">
    <property type="entry name" value="SpoVT-AbrB_dom"/>
</dbReference>
<dbReference type="RefSeq" id="WP_326074288.1">
    <property type="nucleotide sequence ID" value="NZ_JARLKY010000062.1"/>
</dbReference>
<evidence type="ECO:0000256" key="5">
    <source>
        <dbReference type="ARBA" id="ARBA00023136"/>
    </source>
</evidence>
<dbReference type="EMBL" id="JARLKY010000062">
    <property type="protein sequence ID" value="MEC0230237.1"/>
    <property type="molecule type" value="Genomic_DNA"/>
</dbReference>
<dbReference type="NCBIfam" id="TIGR03717">
    <property type="entry name" value="R_switched_YjbE"/>
    <property type="match status" value="1"/>
</dbReference>
<dbReference type="SUPFAM" id="SSF89447">
    <property type="entry name" value="AbrB/MazE/MraZ-like"/>
    <property type="match status" value="1"/>
</dbReference>
<accession>A0ABU6G7T9</accession>
<feature type="transmembrane region" description="Helical" evidence="7">
    <location>
        <begin position="45"/>
        <end position="64"/>
    </location>
</feature>
<comment type="subcellular location">
    <subcellularLocation>
        <location evidence="1">Membrane</location>
        <topology evidence="1">Multi-pass membrane protein</topology>
    </subcellularLocation>
</comment>
<protein>
    <submittedName>
        <fullName evidence="9">YjbE family putative metal transport protein</fullName>
    </submittedName>
</protein>
<evidence type="ECO:0000256" key="4">
    <source>
        <dbReference type="ARBA" id="ARBA00022989"/>
    </source>
</evidence>
<keyword evidence="10" id="KW-1185">Reference proteome</keyword>
<keyword evidence="4 7" id="KW-1133">Transmembrane helix</keyword>
<feature type="transmembrane region" description="Helical" evidence="7">
    <location>
        <begin position="196"/>
        <end position="213"/>
    </location>
</feature>
<dbReference type="PANTHER" id="PTHR30238">
    <property type="entry name" value="MEMBRANE BOUND PREDICTED REDOX MODULATOR"/>
    <property type="match status" value="1"/>
</dbReference>
<dbReference type="InterPro" id="IPR005496">
    <property type="entry name" value="Integral_membrane_TerC"/>
</dbReference>
<keyword evidence="6" id="KW-0238">DNA-binding</keyword>
<dbReference type="InterPro" id="IPR022301">
    <property type="entry name" value="Integral_membrane_YjbE"/>
</dbReference>
<gene>
    <name evidence="9" type="ORF">P4I72_24200</name>
</gene>
<evidence type="ECO:0000256" key="3">
    <source>
        <dbReference type="ARBA" id="ARBA00022692"/>
    </source>
</evidence>
<evidence type="ECO:0000256" key="2">
    <source>
        <dbReference type="ARBA" id="ARBA00007511"/>
    </source>
</evidence>
<dbReference type="InterPro" id="IPR037914">
    <property type="entry name" value="SpoVT-AbrB_sf"/>
</dbReference>
<dbReference type="Pfam" id="PF03741">
    <property type="entry name" value="TerC"/>
    <property type="match status" value="1"/>
</dbReference>
<comment type="caution">
    <text evidence="9">The sequence shown here is derived from an EMBL/GenBank/DDBJ whole genome shotgun (WGS) entry which is preliminary data.</text>
</comment>
<feature type="transmembrane region" description="Helical" evidence="7">
    <location>
        <begin position="134"/>
        <end position="155"/>
    </location>
</feature>
<evidence type="ECO:0000256" key="6">
    <source>
        <dbReference type="PROSITE-ProRule" id="PRU01076"/>
    </source>
</evidence>
<feature type="transmembrane region" description="Helical" evidence="7">
    <location>
        <begin position="70"/>
        <end position="89"/>
    </location>
</feature>
<evidence type="ECO:0000259" key="8">
    <source>
        <dbReference type="PROSITE" id="PS51740"/>
    </source>
</evidence>
<evidence type="ECO:0000256" key="7">
    <source>
        <dbReference type="SAM" id="Phobius"/>
    </source>
</evidence>
<feature type="transmembrane region" description="Helical" evidence="7">
    <location>
        <begin position="162"/>
        <end position="181"/>
    </location>
</feature>
<keyword evidence="5 7" id="KW-0472">Membrane</keyword>
<sequence>MEWLSTGFFLSLLSIILIDLVLAGDNAIVIGMAARNLKKGTQKQVILWGTVGAIVIRALATLVVVTLLKIPGLLLAGGLLLLWISYKLLSEKKNHENVQAKDSMWAAIRTIIIADAVMGLDNVIAVAGAAHGNFLLVIIGLLVSVPIVVWGSTLFIKWIETYPWIIYIGSGVLVLTAGKMITGESFLAPYFNSNPLGKWLFIGLLIVVVLAAGKWSKMVGYLVEVGDRGQLTLPKELSDEAQIAPEDRFTVKMDARGKLILVKAEDDDNENPDGTMKHAG</sequence>